<dbReference type="AlphaFoldDB" id="A0AAP0QTV0"/>
<name>A0AAP0QTV0_9ROSI</name>
<gene>
    <name evidence="1" type="ORF">WN944_011607</name>
</gene>
<keyword evidence="2" id="KW-1185">Reference proteome</keyword>
<evidence type="ECO:0000313" key="2">
    <source>
        <dbReference type="Proteomes" id="UP001428341"/>
    </source>
</evidence>
<dbReference type="EMBL" id="JBCGBO010000002">
    <property type="protein sequence ID" value="KAK9223165.1"/>
    <property type="molecule type" value="Genomic_DNA"/>
</dbReference>
<comment type="caution">
    <text evidence="1">The sequence shown here is derived from an EMBL/GenBank/DDBJ whole genome shotgun (WGS) entry which is preliminary data.</text>
</comment>
<dbReference type="Proteomes" id="UP001428341">
    <property type="component" value="Unassembled WGS sequence"/>
</dbReference>
<proteinExistence type="predicted"/>
<protein>
    <submittedName>
        <fullName evidence="1">Uncharacterized protein</fullName>
    </submittedName>
</protein>
<evidence type="ECO:0000313" key="1">
    <source>
        <dbReference type="EMBL" id="KAK9223165.1"/>
    </source>
</evidence>
<reference evidence="1 2" key="1">
    <citation type="submission" date="2024-05" db="EMBL/GenBank/DDBJ databases">
        <title>Haplotype-resolved chromosome-level genome assembly of Huyou (Citrus changshanensis).</title>
        <authorList>
            <person name="Miao C."/>
            <person name="Chen W."/>
            <person name="Wu Y."/>
            <person name="Wang L."/>
            <person name="Zhao S."/>
            <person name="Grierson D."/>
            <person name="Xu C."/>
            <person name="Chen K."/>
        </authorList>
    </citation>
    <scope>NUCLEOTIDE SEQUENCE [LARGE SCALE GENOMIC DNA]</scope>
    <source>
        <strain evidence="1">01-14</strain>
        <tissue evidence="1">Leaf</tissue>
    </source>
</reference>
<sequence length="87" mass="10279">MPRRRCEVRNNHYGLENKSAPTIEFQPCDLKRNDLTVRRCRITTILANACGMRVQSQSHGHLRSKNLKYGYLRHFINVLDNRAWLLL</sequence>
<organism evidence="1 2">
    <name type="scientific">Citrus x changshan-huyou</name>
    <dbReference type="NCBI Taxonomy" id="2935761"/>
    <lineage>
        <taxon>Eukaryota</taxon>
        <taxon>Viridiplantae</taxon>
        <taxon>Streptophyta</taxon>
        <taxon>Embryophyta</taxon>
        <taxon>Tracheophyta</taxon>
        <taxon>Spermatophyta</taxon>
        <taxon>Magnoliopsida</taxon>
        <taxon>eudicotyledons</taxon>
        <taxon>Gunneridae</taxon>
        <taxon>Pentapetalae</taxon>
        <taxon>rosids</taxon>
        <taxon>malvids</taxon>
        <taxon>Sapindales</taxon>
        <taxon>Rutaceae</taxon>
        <taxon>Aurantioideae</taxon>
        <taxon>Citrus</taxon>
    </lineage>
</organism>
<accession>A0AAP0QTV0</accession>